<dbReference type="PROSITE" id="PS50995">
    <property type="entry name" value="HTH_MARR_2"/>
    <property type="match status" value="1"/>
</dbReference>
<dbReference type="PANTHER" id="PTHR42756:SF1">
    <property type="entry name" value="TRANSCRIPTIONAL REPRESSOR OF EMRAB OPERON"/>
    <property type="match status" value="1"/>
</dbReference>
<sequence>MELLNNALINLQCELVAERNIVNPKKISWLQYDILHLISQNKLMLPSDLNISLGISRSKLSKALKELKIMGYIQQKPSDKDGRELLTSLTNEGQELLANIHNGHNQIYFIAKKVFTEEEQEQFGKLASKLSNALRTERMTQNE</sequence>
<dbReference type="EMBL" id="LGSS01000004">
    <property type="protein sequence ID" value="KNF09101.1"/>
    <property type="molecule type" value="Genomic_DNA"/>
</dbReference>
<evidence type="ECO:0000256" key="2">
    <source>
        <dbReference type="ARBA" id="ARBA00023125"/>
    </source>
</evidence>
<evidence type="ECO:0000259" key="4">
    <source>
        <dbReference type="PROSITE" id="PS50995"/>
    </source>
</evidence>
<evidence type="ECO:0000256" key="1">
    <source>
        <dbReference type="ARBA" id="ARBA00023015"/>
    </source>
</evidence>
<organism evidence="5 6">
    <name type="scientific">Gottschalkia purinilytica</name>
    <name type="common">Clostridium purinilyticum</name>
    <dbReference type="NCBI Taxonomy" id="1503"/>
    <lineage>
        <taxon>Bacteria</taxon>
        <taxon>Bacillati</taxon>
        <taxon>Bacillota</taxon>
        <taxon>Tissierellia</taxon>
        <taxon>Tissierellales</taxon>
        <taxon>Gottschalkiaceae</taxon>
        <taxon>Gottschalkia</taxon>
    </lineage>
</organism>
<feature type="domain" description="HTH marR-type" evidence="4">
    <location>
        <begin position="1"/>
        <end position="132"/>
    </location>
</feature>
<dbReference type="SMART" id="SM00347">
    <property type="entry name" value="HTH_MARR"/>
    <property type="match status" value="1"/>
</dbReference>
<dbReference type="Proteomes" id="UP000037267">
    <property type="component" value="Unassembled WGS sequence"/>
</dbReference>
<dbReference type="PATRIC" id="fig|1503.3.peg.2375"/>
<comment type="caution">
    <text evidence="5">The sequence shown here is derived from an EMBL/GenBank/DDBJ whole genome shotgun (WGS) entry which is preliminary data.</text>
</comment>
<keyword evidence="6" id="KW-1185">Reference proteome</keyword>
<reference evidence="6" key="1">
    <citation type="submission" date="2015-07" db="EMBL/GenBank/DDBJ databases">
        <title>Draft genome sequence of the purine-degrading Gottschalkia purinilyticum DSM 1384 (formerly Clostridium purinilyticum).</title>
        <authorList>
            <person name="Poehlein A."/>
            <person name="Schiel-Bengelsdorf B."/>
            <person name="Bengelsdorf F.R."/>
            <person name="Daniel R."/>
            <person name="Duerre P."/>
        </authorList>
    </citation>
    <scope>NUCLEOTIDE SEQUENCE [LARGE SCALE GENOMIC DNA]</scope>
    <source>
        <strain evidence="6">DSM 1384</strain>
    </source>
</reference>
<dbReference type="RefSeq" id="WP_200898502.1">
    <property type="nucleotide sequence ID" value="NZ_LGSS01000004.1"/>
</dbReference>
<gene>
    <name evidence="5" type="ORF">CLPU_4c01470</name>
</gene>
<dbReference type="Pfam" id="PF12802">
    <property type="entry name" value="MarR_2"/>
    <property type="match status" value="1"/>
</dbReference>
<dbReference type="STRING" id="1503.CLPU_4c01470"/>
<keyword evidence="3" id="KW-0804">Transcription</keyword>
<evidence type="ECO:0000313" key="5">
    <source>
        <dbReference type="EMBL" id="KNF09101.1"/>
    </source>
</evidence>
<dbReference type="SUPFAM" id="SSF46785">
    <property type="entry name" value="Winged helix' DNA-binding domain"/>
    <property type="match status" value="1"/>
</dbReference>
<keyword evidence="1" id="KW-0805">Transcription regulation</keyword>
<dbReference type="InterPro" id="IPR036388">
    <property type="entry name" value="WH-like_DNA-bd_sf"/>
</dbReference>
<dbReference type="InterPro" id="IPR036390">
    <property type="entry name" value="WH_DNA-bd_sf"/>
</dbReference>
<dbReference type="PANTHER" id="PTHR42756">
    <property type="entry name" value="TRANSCRIPTIONAL REGULATOR, MARR"/>
    <property type="match status" value="1"/>
</dbReference>
<dbReference type="GO" id="GO:0003700">
    <property type="term" value="F:DNA-binding transcription factor activity"/>
    <property type="evidence" value="ECO:0007669"/>
    <property type="project" value="InterPro"/>
</dbReference>
<dbReference type="InterPro" id="IPR000835">
    <property type="entry name" value="HTH_MarR-typ"/>
</dbReference>
<dbReference type="Gene3D" id="1.10.10.10">
    <property type="entry name" value="Winged helix-like DNA-binding domain superfamily/Winged helix DNA-binding domain"/>
    <property type="match status" value="1"/>
</dbReference>
<evidence type="ECO:0000313" key="6">
    <source>
        <dbReference type="Proteomes" id="UP000037267"/>
    </source>
</evidence>
<dbReference type="AlphaFoldDB" id="A0A0L0WCB1"/>
<dbReference type="GO" id="GO:0003677">
    <property type="term" value="F:DNA binding"/>
    <property type="evidence" value="ECO:0007669"/>
    <property type="project" value="UniProtKB-KW"/>
</dbReference>
<proteinExistence type="predicted"/>
<name>A0A0L0WCB1_GOTPU</name>
<protein>
    <submittedName>
        <fullName evidence="5">Transcriptional regulator</fullName>
    </submittedName>
</protein>
<dbReference type="PRINTS" id="PR00598">
    <property type="entry name" value="HTHMARR"/>
</dbReference>
<keyword evidence="2" id="KW-0238">DNA-binding</keyword>
<accession>A0A0L0WCB1</accession>
<evidence type="ECO:0000256" key="3">
    <source>
        <dbReference type="ARBA" id="ARBA00023163"/>
    </source>
</evidence>